<gene>
    <name evidence="1" type="ORF">D1825_01905</name>
</gene>
<organism evidence="1 2">
    <name type="scientific">Cellulomonas rhizosphaerae</name>
    <dbReference type="NCBI Taxonomy" id="2293719"/>
    <lineage>
        <taxon>Bacteria</taxon>
        <taxon>Bacillati</taxon>
        <taxon>Actinomycetota</taxon>
        <taxon>Actinomycetes</taxon>
        <taxon>Micrococcales</taxon>
        <taxon>Cellulomonadaceae</taxon>
        <taxon>Cellulomonas</taxon>
    </lineage>
</organism>
<dbReference type="InterPro" id="IPR023214">
    <property type="entry name" value="HAD_sf"/>
</dbReference>
<dbReference type="Gene3D" id="3.40.50.1000">
    <property type="entry name" value="HAD superfamily/HAD-like"/>
    <property type="match status" value="1"/>
</dbReference>
<dbReference type="GO" id="GO:0016787">
    <property type="term" value="F:hydrolase activity"/>
    <property type="evidence" value="ECO:0007669"/>
    <property type="project" value="UniProtKB-KW"/>
</dbReference>
<proteinExistence type="predicted"/>
<reference evidence="1 2" key="1">
    <citation type="submission" date="2018-08" db="EMBL/GenBank/DDBJ databases">
        <title>Cellulomonas rhizosphaerae sp. nov., a novel actinomycete isolated from soil.</title>
        <authorList>
            <person name="Tian Y."/>
        </authorList>
    </citation>
    <scope>NUCLEOTIDE SEQUENCE [LARGE SCALE GENOMIC DNA]</scope>
    <source>
        <strain evidence="1 2">NEAU-TCZ24</strain>
    </source>
</reference>
<sequence>MAARVATYARPGAQRSTAPVLVACDLDRTLVYSAAALGLTGEDRNAPTLVVAEVFDGKPLSFQTRDAHDMLAVLTQVATLVPTTTRTRSQYARIRIPGSPHQYAVTTNGGHLLVDGVVCPDWAQQVADELAAAAPLAEIHERLASVASEAWVRKMRVADEMFAYLVIERGLVPPYYVDDLTAWCEARGWTVSVQGRKVYCVPATLTKSAAIAEIARRTGAGEVLAAGDSLLDGELLAAAARGVRPAHGELHETGWHAPHVAVTAASGVLGGEEIVARLLGDVLSGT</sequence>
<dbReference type="InterPro" id="IPR036412">
    <property type="entry name" value="HAD-like_sf"/>
</dbReference>
<dbReference type="SUPFAM" id="SSF56784">
    <property type="entry name" value="HAD-like"/>
    <property type="match status" value="1"/>
</dbReference>
<dbReference type="EMBL" id="QWKP01000094">
    <property type="protein sequence ID" value="RHA44317.1"/>
    <property type="molecule type" value="Genomic_DNA"/>
</dbReference>
<protein>
    <submittedName>
        <fullName evidence="1">HAD family hydrolase</fullName>
    </submittedName>
</protein>
<keyword evidence="2" id="KW-1185">Reference proteome</keyword>
<dbReference type="OrthoDB" id="1666512at2"/>
<keyword evidence="1" id="KW-0378">Hydrolase</keyword>
<comment type="caution">
    <text evidence="1">The sequence shown here is derived from an EMBL/GenBank/DDBJ whole genome shotgun (WGS) entry which is preliminary data.</text>
</comment>
<accession>A0A413RQU5</accession>
<evidence type="ECO:0000313" key="1">
    <source>
        <dbReference type="EMBL" id="RHA44317.1"/>
    </source>
</evidence>
<dbReference type="AlphaFoldDB" id="A0A413RQU5"/>
<dbReference type="PIRSF" id="PIRSF030802">
    <property type="entry name" value="UCP030802"/>
    <property type="match status" value="1"/>
</dbReference>
<name>A0A413RQU5_9CELL</name>
<evidence type="ECO:0000313" key="2">
    <source>
        <dbReference type="Proteomes" id="UP000283374"/>
    </source>
</evidence>
<dbReference type="InterPro" id="IPR024197">
    <property type="entry name" value="TPP-like"/>
</dbReference>
<dbReference type="Proteomes" id="UP000283374">
    <property type="component" value="Unassembled WGS sequence"/>
</dbReference>